<dbReference type="EMBL" id="VSRR010037187">
    <property type="protein sequence ID" value="MPC73629.1"/>
    <property type="molecule type" value="Genomic_DNA"/>
</dbReference>
<keyword evidence="2" id="KW-1185">Reference proteome</keyword>
<dbReference type="Proteomes" id="UP000324222">
    <property type="component" value="Unassembled WGS sequence"/>
</dbReference>
<gene>
    <name evidence="1" type="ORF">E2C01_067964</name>
</gene>
<protein>
    <submittedName>
        <fullName evidence="1">Uncharacterized protein</fullName>
    </submittedName>
</protein>
<reference evidence="1 2" key="1">
    <citation type="submission" date="2019-05" db="EMBL/GenBank/DDBJ databases">
        <title>Another draft genome of Portunus trituberculatus and its Hox gene families provides insights of decapod evolution.</title>
        <authorList>
            <person name="Jeong J.-H."/>
            <person name="Song I."/>
            <person name="Kim S."/>
            <person name="Choi T."/>
            <person name="Kim D."/>
            <person name="Ryu S."/>
            <person name="Kim W."/>
        </authorList>
    </citation>
    <scope>NUCLEOTIDE SEQUENCE [LARGE SCALE GENOMIC DNA]</scope>
    <source>
        <tissue evidence="1">Muscle</tissue>
    </source>
</reference>
<comment type="caution">
    <text evidence="1">The sequence shown here is derived from an EMBL/GenBank/DDBJ whole genome shotgun (WGS) entry which is preliminary data.</text>
</comment>
<evidence type="ECO:0000313" key="1">
    <source>
        <dbReference type="EMBL" id="MPC73629.1"/>
    </source>
</evidence>
<accession>A0A5B7HV49</accession>
<organism evidence="1 2">
    <name type="scientific">Portunus trituberculatus</name>
    <name type="common">Swimming crab</name>
    <name type="synonym">Neptunus trituberculatus</name>
    <dbReference type="NCBI Taxonomy" id="210409"/>
    <lineage>
        <taxon>Eukaryota</taxon>
        <taxon>Metazoa</taxon>
        <taxon>Ecdysozoa</taxon>
        <taxon>Arthropoda</taxon>
        <taxon>Crustacea</taxon>
        <taxon>Multicrustacea</taxon>
        <taxon>Malacostraca</taxon>
        <taxon>Eumalacostraca</taxon>
        <taxon>Eucarida</taxon>
        <taxon>Decapoda</taxon>
        <taxon>Pleocyemata</taxon>
        <taxon>Brachyura</taxon>
        <taxon>Eubrachyura</taxon>
        <taxon>Portunoidea</taxon>
        <taxon>Portunidae</taxon>
        <taxon>Portuninae</taxon>
        <taxon>Portunus</taxon>
    </lineage>
</organism>
<proteinExistence type="predicted"/>
<dbReference type="AlphaFoldDB" id="A0A5B7HV49"/>
<evidence type="ECO:0000313" key="2">
    <source>
        <dbReference type="Proteomes" id="UP000324222"/>
    </source>
</evidence>
<name>A0A5B7HV49_PORTR</name>
<sequence length="78" mass="8352">MAEWRLQGRSDWCGAALSVVVAGQGVADRSVNTCTVSAGVLSDAALCSRDEVKKWWCLCCGDEATLPMRQEVVNVCTS</sequence>